<evidence type="ECO:0000256" key="1">
    <source>
        <dbReference type="SAM" id="Phobius"/>
    </source>
</evidence>
<name>A0AAN8TFX0_SOLBU</name>
<gene>
    <name evidence="2" type="ORF">RDI58_020802</name>
</gene>
<feature type="transmembrane region" description="Helical" evidence="1">
    <location>
        <begin position="6"/>
        <end position="26"/>
    </location>
</feature>
<keyword evidence="1" id="KW-1133">Transmembrane helix</keyword>
<evidence type="ECO:0000313" key="2">
    <source>
        <dbReference type="EMBL" id="KAK6783006.1"/>
    </source>
</evidence>
<dbReference type="Proteomes" id="UP001371456">
    <property type="component" value="Unassembled WGS sequence"/>
</dbReference>
<keyword evidence="1" id="KW-0472">Membrane</keyword>
<evidence type="ECO:0000313" key="3">
    <source>
        <dbReference type="Proteomes" id="UP001371456"/>
    </source>
</evidence>
<dbReference type="AlphaFoldDB" id="A0AAN8TFX0"/>
<keyword evidence="3" id="KW-1185">Reference proteome</keyword>
<dbReference type="PANTHER" id="PTHR38384">
    <property type="entry name" value="MEMBRANE LIPOPROTEIN-RELATED"/>
    <property type="match status" value="1"/>
</dbReference>
<comment type="caution">
    <text evidence="2">The sequence shown here is derived from an EMBL/GenBank/DDBJ whole genome shotgun (WGS) entry which is preliminary data.</text>
</comment>
<accession>A0AAN8TFX0</accession>
<proteinExistence type="predicted"/>
<dbReference type="EMBL" id="JBANQN010000008">
    <property type="protein sequence ID" value="KAK6783006.1"/>
    <property type="molecule type" value="Genomic_DNA"/>
</dbReference>
<sequence length="118" mass="13140">MHKGFTLLQTIAISGVFSAVSGWYGFMFGRESARKELGVCELVMNRHDSTLVCASVKTRSLLVYDACLLRCILLIGFDCNVLESLAAQVLRKSKMMRLWTTVENDPSFLVEAETIEGT</sequence>
<protein>
    <submittedName>
        <fullName evidence="2">Uncharacterized protein</fullName>
    </submittedName>
</protein>
<keyword evidence="1" id="KW-0812">Transmembrane</keyword>
<dbReference type="PANTHER" id="PTHR38384:SF2">
    <property type="entry name" value="MEMBRANE LIPOPROTEIN"/>
    <property type="match status" value="1"/>
</dbReference>
<organism evidence="2 3">
    <name type="scientific">Solanum bulbocastanum</name>
    <name type="common">Wild potato</name>
    <dbReference type="NCBI Taxonomy" id="147425"/>
    <lineage>
        <taxon>Eukaryota</taxon>
        <taxon>Viridiplantae</taxon>
        <taxon>Streptophyta</taxon>
        <taxon>Embryophyta</taxon>
        <taxon>Tracheophyta</taxon>
        <taxon>Spermatophyta</taxon>
        <taxon>Magnoliopsida</taxon>
        <taxon>eudicotyledons</taxon>
        <taxon>Gunneridae</taxon>
        <taxon>Pentapetalae</taxon>
        <taxon>asterids</taxon>
        <taxon>lamiids</taxon>
        <taxon>Solanales</taxon>
        <taxon>Solanaceae</taxon>
        <taxon>Solanoideae</taxon>
        <taxon>Solaneae</taxon>
        <taxon>Solanum</taxon>
    </lineage>
</organism>
<reference evidence="2 3" key="1">
    <citation type="submission" date="2024-02" db="EMBL/GenBank/DDBJ databases">
        <title>de novo genome assembly of Solanum bulbocastanum strain 11H21.</title>
        <authorList>
            <person name="Hosaka A.J."/>
        </authorList>
    </citation>
    <scope>NUCLEOTIDE SEQUENCE [LARGE SCALE GENOMIC DNA]</scope>
    <source>
        <tissue evidence="2">Young leaves</tissue>
    </source>
</reference>